<sequence>MSTLPPSLMFTVRRCQPELVAPSMATPHEIKPLSDIDDQDGLRIQIPMIQIYRKKASMGEKDPVEVIRQSLAQTLVFYYPLAGRLREGPARKLMVDCTGEGVLFIEADADVTLDHFGDSLQPPFPCFHELLSHVPASQQITNTPLLLVQVTRLKCGGFILGFWFNHTIADAGGISQFMNAWAEIARGATKPSILPVWRRELLMARDPPRITCNHREYENVPDTEKETITWNEDDMVLRSFFFGPTEIAAIRRLVPHHLRQCSTFDVITACFWQCRTRALQMDAEEDVRLMCIVNARARCNPRLPVGYYGNALAFPAVVTTAGKLCENPFGYAVELINKVKGEVTEDYMHSVSDLMVIKGRCSFTPIRSCIISDLTRVRFREVNFGWGHAVYGGVAQGGAGSFRAATYHVPYKNAKGEEGIILPIWLPIEAMNRFVKELDNMLGNQNHPPTTSPHFIKSTL</sequence>
<keyword evidence="4" id="KW-1185">Reference proteome</keyword>
<evidence type="ECO:0000256" key="2">
    <source>
        <dbReference type="ARBA" id="ARBA00022679"/>
    </source>
</evidence>
<dbReference type="OrthoDB" id="1483986at2759"/>
<gene>
    <name evidence="3" type="primary">HSR201</name>
    <name evidence="3" type="ORF">CR513_02410</name>
</gene>
<dbReference type="PANTHER" id="PTHR31147">
    <property type="entry name" value="ACYL TRANSFERASE 4"/>
    <property type="match status" value="1"/>
</dbReference>
<feature type="non-terminal residue" evidence="3">
    <location>
        <position position="1"/>
    </location>
</feature>
<dbReference type="STRING" id="157652.A0A371ICM9"/>
<evidence type="ECO:0000256" key="1">
    <source>
        <dbReference type="ARBA" id="ARBA00009861"/>
    </source>
</evidence>
<evidence type="ECO:0000313" key="3">
    <source>
        <dbReference type="EMBL" id="RDY12760.1"/>
    </source>
</evidence>
<name>A0A371ICM9_MUCPR</name>
<dbReference type="Proteomes" id="UP000257109">
    <property type="component" value="Unassembled WGS sequence"/>
</dbReference>
<dbReference type="InterPro" id="IPR050898">
    <property type="entry name" value="Plant_acyltransferase"/>
</dbReference>
<dbReference type="Pfam" id="PF02458">
    <property type="entry name" value="Transferase"/>
    <property type="match status" value="1"/>
</dbReference>
<reference evidence="3" key="1">
    <citation type="submission" date="2018-05" db="EMBL/GenBank/DDBJ databases">
        <title>Draft genome of Mucuna pruriens seed.</title>
        <authorList>
            <person name="Nnadi N.E."/>
            <person name="Vos R."/>
            <person name="Hasami M.H."/>
            <person name="Devisetty U.K."/>
            <person name="Aguiy J.C."/>
        </authorList>
    </citation>
    <scope>NUCLEOTIDE SEQUENCE [LARGE SCALE GENOMIC DNA]</scope>
    <source>
        <strain evidence="3">JCA_2017</strain>
    </source>
</reference>
<comment type="similarity">
    <text evidence="1">Belongs to the plant acyltransferase family.</text>
</comment>
<keyword evidence="2" id="KW-0808">Transferase</keyword>
<dbReference type="EMBL" id="QJKJ01000410">
    <property type="protein sequence ID" value="RDY12760.1"/>
    <property type="molecule type" value="Genomic_DNA"/>
</dbReference>
<comment type="caution">
    <text evidence="3">The sequence shown here is derived from an EMBL/GenBank/DDBJ whole genome shotgun (WGS) entry which is preliminary data.</text>
</comment>
<organism evidence="3 4">
    <name type="scientific">Mucuna pruriens</name>
    <name type="common">Velvet bean</name>
    <name type="synonym">Dolichos pruriens</name>
    <dbReference type="NCBI Taxonomy" id="157652"/>
    <lineage>
        <taxon>Eukaryota</taxon>
        <taxon>Viridiplantae</taxon>
        <taxon>Streptophyta</taxon>
        <taxon>Embryophyta</taxon>
        <taxon>Tracheophyta</taxon>
        <taxon>Spermatophyta</taxon>
        <taxon>Magnoliopsida</taxon>
        <taxon>eudicotyledons</taxon>
        <taxon>Gunneridae</taxon>
        <taxon>Pentapetalae</taxon>
        <taxon>rosids</taxon>
        <taxon>fabids</taxon>
        <taxon>Fabales</taxon>
        <taxon>Fabaceae</taxon>
        <taxon>Papilionoideae</taxon>
        <taxon>50 kb inversion clade</taxon>
        <taxon>NPAAA clade</taxon>
        <taxon>indigoferoid/millettioid clade</taxon>
        <taxon>Phaseoleae</taxon>
        <taxon>Mucuna</taxon>
    </lineage>
</organism>
<dbReference type="GO" id="GO:0016740">
    <property type="term" value="F:transferase activity"/>
    <property type="evidence" value="ECO:0007669"/>
    <property type="project" value="UniProtKB-KW"/>
</dbReference>
<protein>
    <submittedName>
        <fullName evidence="3">Benzyl alcohol O-benzoyltransferase</fullName>
    </submittedName>
</protein>
<dbReference type="AlphaFoldDB" id="A0A371ICM9"/>
<dbReference type="Gene3D" id="3.30.559.10">
    <property type="entry name" value="Chloramphenicol acetyltransferase-like domain"/>
    <property type="match status" value="2"/>
</dbReference>
<accession>A0A371ICM9</accession>
<proteinExistence type="inferred from homology"/>
<dbReference type="InterPro" id="IPR023213">
    <property type="entry name" value="CAT-like_dom_sf"/>
</dbReference>
<evidence type="ECO:0000313" key="4">
    <source>
        <dbReference type="Proteomes" id="UP000257109"/>
    </source>
</evidence>
<dbReference type="PANTHER" id="PTHR31147:SF66">
    <property type="entry name" value="OS05G0315700 PROTEIN"/>
    <property type="match status" value="1"/>
</dbReference>